<keyword evidence="9" id="KW-1133">Transmembrane helix</keyword>
<keyword evidence="10" id="KW-0472">Membrane</keyword>
<evidence type="ECO:0000256" key="6">
    <source>
        <dbReference type="ARBA" id="ARBA00022737"/>
    </source>
</evidence>
<reference evidence="14 15" key="1">
    <citation type="submission" date="2020-10" db="EMBL/GenBank/DDBJ databases">
        <title>Plant Genome Project.</title>
        <authorList>
            <person name="Zhang R.-G."/>
        </authorList>
    </citation>
    <scope>NUCLEOTIDE SEQUENCE [LARGE SCALE GENOMIC DNA]</scope>
    <source>
        <strain evidence="14">FAFU-HL-1</strain>
        <tissue evidence="14">Leaf</tissue>
    </source>
</reference>
<keyword evidence="15" id="KW-1185">Reference proteome</keyword>
<dbReference type="AlphaFoldDB" id="A0A835KD70"/>
<evidence type="ECO:0000256" key="4">
    <source>
        <dbReference type="ARBA" id="ARBA00022692"/>
    </source>
</evidence>
<evidence type="ECO:0000256" key="1">
    <source>
        <dbReference type="ARBA" id="ARBA00004479"/>
    </source>
</evidence>
<dbReference type="OrthoDB" id="1394818at2759"/>
<keyword evidence="3" id="KW-0433">Leucine-rich repeat</keyword>
<evidence type="ECO:0000256" key="10">
    <source>
        <dbReference type="ARBA" id="ARBA00023136"/>
    </source>
</evidence>
<protein>
    <recommendedName>
        <fullName evidence="13">Protein kinase domain-containing protein</fullName>
    </recommendedName>
</protein>
<accession>A0A835KD70</accession>
<keyword evidence="11" id="KW-0675">Receptor</keyword>
<dbReference type="SUPFAM" id="SSF52058">
    <property type="entry name" value="L domain-like"/>
    <property type="match status" value="1"/>
</dbReference>
<organism evidence="14 15">
    <name type="scientific">Salix dunnii</name>
    <dbReference type="NCBI Taxonomy" id="1413687"/>
    <lineage>
        <taxon>Eukaryota</taxon>
        <taxon>Viridiplantae</taxon>
        <taxon>Streptophyta</taxon>
        <taxon>Embryophyta</taxon>
        <taxon>Tracheophyta</taxon>
        <taxon>Spermatophyta</taxon>
        <taxon>Magnoliopsida</taxon>
        <taxon>eudicotyledons</taxon>
        <taxon>Gunneridae</taxon>
        <taxon>Pentapetalae</taxon>
        <taxon>rosids</taxon>
        <taxon>fabids</taxon>
        <taxon>Malpighiales</taxon>
        <taxon>Salicaceae</taxon>
        <taxon>Saliceae</taxon>
        <taxon>Salix</taxon>
    </lineage>
</organism>
<evidence type="ECO:0000256" key="7">
    <source>
        <dbReference type="ARBA" id="ARBA00022741"/>
    </source>
</evidence>
<dbReference type="Gene3D" id="3.80.10.10">
    <property type="entry name" value="Ribonuclease Inhibitor"/>
    <property type="match status" value="2"/>
</dbReference>
<dbReference type="InterPro" id="IPR032675">
    <property type="entry name" value="LRR_dom_sf"/>
</dbReference>
<dbReference type="EMBL" id="JADGMS010000004">
    <property type="protein sequence ID" value="KAF9683681.1"/>
    <property type="molecule type" value="Genomic_DNA"/>
</dbReference>
<keyword evidence="12" id="KW-0325">Glycoprotein</keyword>
<dbReference type="Pfam" id="PF07714">
    <property type="entry name" value="PK_Tyr_Ser-Thr"/>
    <property type="match status" value="1"/>
</dbReference>
<dbReference type="Gene3D" id="1.10.510.10">
    <property type="entry name" value="Transferase(Phosphotransferase) domain 1"/>
    <property type="match status" value="1"/>
</dbReference>
<evidence type="ECO:0000313" key="15">
    <source>
        <dbReference type="Proteomes" id="UP000657918"/>
    </source>
</evidence>
<evidence type="ECO:0000256" key="3">
    <source>
        <dbReference type="ARBA" id="ARBA00022614"/>
    </source>
</evidence>
<evidence type="ECO:0000256" key="5">
    <source>
        <dbReference type="ARBA" id="ARBA00022729"/>
    </source>
</evidence>
<dbReference type="PANTHER" id="PTHR48006">
    <property type="entry name" value="LEUCINE-RICH REPEAT-CONTAINING PROTEIN DDB_G0281931-RELATED"/>
    <property type="match status" value="1"/>
</dbReference>
<dbReference type="InterPro" id="IPR011009">
    <property type="entry name" value="Kinase-like_dom_sf"/>
</dbReference>
<dbReference type="PROSITE" id="PS50011">
    <property type="entry name" value="PROTEIN_KINASE_DOM"/>
    <property type="match status" value="1"/>
</dbReference>
<dbReference type="FunFam" id="3.80.10.10:FF:001678">
    <property type="entry name" value="Calmodulin-binding receptor kinase CaMRLK"/>
    <property type="match status" value="1"/>
</dbReference>
<comment type="caution">
    <text evidence="14">The sequence shown here is derived from an EMBL/GenBank/DDBJ whole genome shotgun (WGS) entry which is preliminary data.</text>
</comment>
<dbReference type="InterPro" id="IPR000719">
    <property type="entry name" value="Prot_kinase_dom"/>
</dbReference>
<dbReference type="Gene3D" id="3.30.200.20">
    <property type="entry name" value="Phosphorylase Kinase, domain 1"/>
    <property type="match status" value="1"/>
</dbReference>
<keyword evidence="8" id="KW-0067">ATP-binding</keyword>
<dbReference type="GO" id="GO:0004672">
    <property type="term" value="F:protein kinase activity"/>
    <property type="evidence" value="ECO:0007669"/>
    <property type="project" value="InterPro"/>
</dbReference>
<dbReference type="Pfam" id="PF00560">
    <property type="entry name" value="LRR_1"/>
    <property type="match status" value="1"/>
</dbReference>
<keyword evidence="6" id="KW-0677">Repeat</keyword>
<dbReference type="InterPro" id="IPR051824">
    <property type="entry name" value="LRR_Rcpt-Like_S/T_Kinase"/>
</dbReference>
<dbReference type="Pfam" id="PF12799">
    <property type="entry name" value="LRR_4"/>
    <property type="match status" value="1"/>
</dbReference>
<evidence type="ECO:0000256" key="9">
    <source>
        <dbReference type="ARBA" id="ARBA00022989"/>
    </source>
</evidence>
<sequence>MGSNCGHDLSGLQAQVLNVGNYKNNVLGYLLPRLIVKSSNQAASQQQQGIRLKCELNMAELNMGILIDIVDDEWMRDTLPDDDLALPPVMAVRTDDTEDTMESDAATIVSAIEDLRLIPGGEISPIIAKIKHWCLLSQPTLFSGGLIRLQIGMQKPLRTAFFFLIGSHAILVESTCNSIDQELVSKAFSSVSGFNPSWFQHAGPASNCSHPSITEIRLPSRNLSGSISWKYLKNMSHLHIIDLSSNSLQGQVPAWFWSVTSLSEVNLSKNKLGGSVGLRINGSSISMLKVLNLSTNRFTNLVKLSGFGNLEVLDISHNDLGSLPFGFSNLTRLESLNISSCSISGNIKVISGLQSLKYLDVSNNTMNGKFPSDFPPLDGLEFLNVSLNSFSGLVGYDKYNKFGKSAFSHGAAFLFVSIAIGVFCMHRRRKIANRNKWAISKPVQFTFKMDKSGPFSFETESGSSWVADIKEPTSAPVIMSSKPLMNLTFKDLIAATSQFGKDSLLAEGRCGPLYRAVLPGDLHVAIKVLENVRDLDHGDAVALFEDISKLKHPNLLPLCGYCIAGKEKLVLYEFMFNGDLHRWLHELPTLETNLEDWSADTWENQNIHGSHIASPEEKTNWHTRHRIAVGVARGVAYLHHAGSTHGHLVASNILLSDSLEPRVADFGLRNVGRKDSSAGLDSKDCGFEHDVYCFGVVLIELMTGKQGSGENVEWVRRLVREGRGDDAIDSRLRLRGDSASEMVECLRVGYLCTAELPEKRPTMQQILGSLKDILPC</sequence>
<keyword evidence="7" id="KW-0547">Nucleotide-binding</keyword>
<evidence type="ECO:0000256" key="11">
    <source>
        <dbReference type="ARBA" id="ARBA00023170"/>
    </source>
</evidence>
<dbReference type="GO" id="GO:0016020">
    <property type="term" value="C:membrane"/>
    <property type="evidence" value="ECO:0007669"/>
    <property type="project" value="UniProtKB-SubCell"/>
</dbReference>
<keyword evidence="4" id="KW-0812">Transmembrane</keyword>
<keyword evidence="2" id="KW-0597">Phosphoprotein</keyword>
<dbReference type="PANTHER" id="PTHR48006:SF10">
    <property type="entry name" value="CALMODULIN-BINDING RECEPTOR KINASE CAMRLK"/>
    <property type="match status" value="1"/>
</dbReference>
<gene>
    <name evidence="14" type="ORF">SADUNF_Sadunf04G0039000</name>
</gene>
<dbReference type="PROSITE" id="PS51450">
    <property type="entry name" value="LRR"/>
    <property type="match status" value="1"/>
</dbReference>
<evidence type="ECO:0000256" key="2">
    <source>
        <dbReference type="ARBA" id="ARBA00022553"/>
    </source>
</evidence>
<dbReference type="InterPro" id="IPR001245">
    <property type="entry name" value="Ser-Thr/Tyr_kinase_cat_dom"/>
</dbReference>
<name>A0A835KD70_9ROSI</name>
<dbReference type="GO" id="GO:0005524">
    <property type="term" value="F:ATP binding"/>
    <property type="evidence" value="ECO:0007669"/>
    <property type="project" value="UniProtKB-KW"/>
</dbReference>
<dbReference type="FunFam" id="3.30.200.20:FF:000466">
    <property type="entry name" value="Putative LRR receptor-like serine/threonine-protein kinase"/>
    <property type="match status" value="1"/>
</dbReference>
<comment type="subcellular location">
    <subcellularLocation>
        <location evidence="1">Membrane</location>
        <topology evidence="1">Single-pass type I membrane protein</topology>
    </subcellularLocation>
</comment>
<keyword evidence="5" id="KW-0732">Signal</keyword>
<evidence type="ECO:0000256" key="12">
    <source>
        <dbReference type="ARBA" id="ARBA00023180"/>
    </source>
</evidence>
<dbReference type="InterPro" id="IPR025875">
    <property type="entry name" value="Leu-rich_rpt_4"/>
</dbReference>
<dbReference type="Pfam" id="PF13855">
    <property type="entry name" value="LRR_8"/>
    <property type="match status" value="1"/>
</dbReference>
<dbReference type="Proteomes" id="UP000657918">
    <property type="component" value="Chromosome 4"/>
</dbReference>
<feature type="domain" description="Protein kinase" evidence="13">
    <location>
        <begin position="499"/>
        <end position="774"/>
    </location>
</feature>
<evidence type="ECO:0000256" key="8">
    <source>
        <dbReference type="ARBA" id="ARBA00022840"/>
    </source>
</evidence>
<dbReference type="InterPro" id="IPR001611">
    <property type="entry name" value="Leu-rich_rpt"/>
</dbReference>
<evidence type="ECO:0000259" key="13">
    <source>
        <dbReference type="PROSITE" id="PS50011"/>
    </source>
</evidence>
<dbReference type="SUPFAM" id="SSF56112">
    <property type="entry name" value="Protein kinase-like (PK-like)"/>
    <property type="match status" value="1"/>
</dbReference>
<proteinExistence type="predicted"/>
<evidence type="ECO:0000313" key="14">
    <source>
        <dbReference type="EMBL" id="KAF9683681.1"/>
    </source>
</evidence>